<protein>
    <submittedName>
        <fullName evidence="1">Uncharacterized protein</fullName>
    </submittedName>
</protein>
<name>A0AAW1IKY5_SAPOF</name>
<dbReference type="PANTHER" id="PTHR34222:SF79">
    <property type="entry name" value="RETROVIRUS-RELATED POL POLYPROTEIN FROM TRANSPOSON TNT 1-94"/>
    <property type="match status" value="1"/>
</dbReference>
<sequence length="217" mass="24962">MIWDELRNMNNLPTITKITTEMAEYLTAVDKQEEDRRLFQFLNGLDKEYGILRSNVQMMDPLPSVENTVALVLQEEMQVNNLKNIRVHEHSALMSKGESDKDKFVHCGRDNHRSDLCWEVRGYPVQHPKHKKTTFKAGFRGGQNNGVRHQRNFQPNYKQQTYRRSVASAKTELTDLSVAIGVATLQLENLLKMVPEGGNAAKPEEKVRKSWIVITQV</sequence>
<organism evidence="1 2">
    <name type="scientific">Saponaria officinalis</name>
    <name type="common">Common soapwort</name>
    <name type="synonym">Lychnis saponaria</name>
    <dbReference type="NCBI Taxonomy" id="3572"/>
    <lineage>
        <taxon>Eukaryota</taxon>
        <taxon>Viridiplantae</taxon>
        <taxon>Streptophyta</taxon>
        <taxon>Embryophyta</taxon>
        <taxon>Tracheophyta</taxon>
        <taxon>Spermatophyta</taxon>
        <taxon>Magnoliopsida</taxon>
        <taxon>eudicotyledons</taxon>
        <taxon>Gunneridae</taxon>
        <taxon>Pentapetalae</taxon>
        <taxon>Caryophyllales</taxon>
        <taxon>Caryophyllaceae</taxon>
        <taxon>Caryophylleae</taxon>
        <taxon>Saponaria</taxon>
    </lineage>
</organism>
<evidence type="ECO:0000313" key="2">
    <source>
        <dbReference type="Proteomes" id="UP001443914"/>
    </source>
</evidence>
<proteinExistence type="predicted"/>
<evidence type="ECO:0000313" key="1">
    <source>
        <dbReference type="EMBL" id="KAK9690314.1"/>
    </source>
</evidence>
<keyword evidence="2" id="KW-1185">Reference proteome</keyword>
<gene>
    <name evidence="1" type="ORF">RND81_09G119300</name>
</gene>
<dbReference type="PANTHER" id="PTHR34222">
    <property type="entry name" value="GAG_PRE-INTEGRS DOMAIN-CONTAINING PROTEIN"/>
    <property type="match status" value="1"/>
</dbReference>
<reference evidence="1" key="1">
    <citation type="submission" date="2024-03" db="EMBL/GenBank/DDBJ databases">
        <title>WGS assembly of Saponaria officinalis var. Norfolk2.</title>
        <authorList>
            <person name="Jenkins J."/>
            <person name="Shu S."/>
            <person name="Grimwood J."/>
            <person name="Barry K."/>
            <person name="Goodstein D."/>
            <person name="Schmutz J."/>
            <person name="Leebens-Mack J."/>
            <person name="Osbourn A."/>
        </authorList>
    </citation>
    <scope>NUCLEOTIDE SEQUENCE [LARGE SCALE GENOMIC DNA]</scope>
    <source>
        <strain evidence="1">JIC</strain>
    </source>
</reference>
<comment type="caution">
    <text evidence="1">The sequence shown here is derived from an EMBL/GenBank/DDBJ whole genome shotgun (WGS) entry which is preliminary data.</text>
</comment>
<dbReference type="Proteomes" id="UP001443914">
    <property type="component" value="Unassembled WGS sequence"/>
</dbReference>
<dbReference type="EMBL" id="JBDFQZ010000009">
    <property type="protein sequence ID" value="KAK9690314.1"/>
    <property type="molecule type" value="Genomic_DNA"/>
</dbReference>
<accession>A0AAW1IKY5</accession>
<dbReference type="AlphaFoldDB" id="A0AAW1IKY5"/>